<proteinExistence type="predicted"/>
<geneLocation type="plasmid" evidence="1 2">
    <name>pDEIPE02</name>
</geneLocation>
<organism evidence="1 2">
    <name type="scientific">Deinococcus peraridilitoris (strain DSM 19664 / LMG 22246 / CIP 109416 / KR-200)</name>
    <dbReference type="NCBI Taxonomy" id="937777"/>
    <lineage>
        <taxon>Bacteria</taxon>
        <taxon>Thermotogati</taxon>
        <taxon>Deinococcota</taxon>
        <taxon>Deinococci</taxon>
        <taxon>Deinococcales</taxon>
        <taxon>Deinococcaceae</taxon>
        <taxon>Deinococcus</taxon>
    </lineage>
</organism>
<keyword evidence="1" id="KW-0614">Plasmid</keyword>
<dbReference type="RefSeq" id="WP_015231664.1">
    <property type="nucleotide sequence ID" value="NC_019790.1"/>
</dbReference>
<protein>
    <submittedName>
        <fullName evidence="1">Uncharacterized protein</fullName>
    </submittedName>
</protein>
<dbReference type="PATRIC" id="fig|937777.3.peg.4471"/>
<gene>
    <name evidence="1" type="ordered locus">Deipe_4436</name>
</gene>
<dbReference type="EMBL" id="CP003384">
    <property type="protein sequence ID" value="AFZ69765.1"/>
    <property type="molecule type" value="Genomic_DNA"/>
</dbReference>
<reference evidence="2" key="1">
    <citation type="submission" date="2012-03" db="EMBL/GenBank/DDBJ databases">
        <title>Complete sequence of plasmid 2 of Deinococcus peraridilitoris DSM 19664.</title>
        <authorList>
            <person name="Lucas S."/>
            <person name="Copeland A."/>
            <person name="Lapidus A."/>
            <person name="Glavina del Rio T."/>
            <person name="Dalin E."/>
            <person name="Tice H."/>
            <person name="Bruce D."/>
            <person name="Goodwin L."/>
            <person name="Pitluck S."/>
            <person name="Peters L."/>
            <person name="Mikhailova N."/>
            <person name="Lu M."/>
            <person name="Kyrpides N."/>
            <person name="Mavromatis K."/>
            <person name="Ivanova N."/>
            <person name="Brettin T."/>
            <person name="Detter J.C."/>
            <person name="Han C."/>
            <person name="Larimer F."/>
            <person name="Land M."/>
            <person name="Hauser L."/>
            <person name="Markowitz V."/>
            <person name="Cheng J.-F."/>
            <person name="Hugenholtz P."/>
            <person name="Woyke T."/>
            <person name="Wu D."/>
            <person name="Pukall R."/>
            <person name="Steenblock K."/>
            <person name="Brambilla E."/>
            <person name="Klenk H.-P."/>
            <person name="Eisen J.A."/>
        </authorList>
    </citation>
    <scope>NUCLEOTIDE SEQUENCE [LARGE SCALE GENOMIC DNA]</scope>
    <source>
        <strain evidence="2">DSM 19664 / LMG 22246 / CIP 109416 / KR-200</strain>
        <plasmid evidence="2">Plasmid pDEIPE02</plasmid>
    </source>
</reference>
<dbReference type="Proteomes" id="UP000010467">
    <property type="component" value="Plasmid pDEIPE02"/>
</dbReference>
<accession>L0A9N0</accession>
<dbReference type="AlphaFoldDB" id="L0A9N0"/>
<dbReference type="KEGG" id="dpd:Deipe_4436"/>
<dbReference type="HOGENOM" id="CLU_1123118_0_0_0"/>
<evidence type="ECO:0000313" key="2">
    <source>
        <dbReference type="Proteomes" id="UP000010467"/>
    </source>
</evidence>
<sequence length="247" mass="28275">MGGLNNAIREVYDVFSRYHLPEDIEMSPYRDPEREIGPLKLKPLRQVEAADLESYANHALTTVGDVDLFRYALPRLLELCTQGALTTEVEILLSKLRYGEWATWPEQEQESIQRLLGAWWNELLYESVDFDNGKAHETLCGIAQAVDDLTPYLEIWEGHEGPTATDQIARVFNTMYNGNKGRFVAGAFWAGRATQAEQVWQWMTRSVVLDRLQHGLLIAIERDQEELLEAYEWAVTGLGYLLVDTRP</sequence>
<name>L0A9N0_DEIPD</name>
<keyword evidence="2" id="KW-1185">Reference proteome</keyword>
<evidence type="ECO:0000313" key="1">
    <source>
        <dbReference type="EMBL" id="AFZ69765.1"/>
    </source>
</evidence>